<organism evidence="2 3">
    <name type="scientific">Stenomitos frigidus AS-A4</name>
    <dbReference type="NCBI Taxonomy" id="2933935"/>
    <lineage>
        <taxon>Bacteria</taxon>
        <taxon>Bacillati</taxon>
        <taxon>Cyanobacteriota</taxon>
        <taxon>Cyanophyceae</taxon>
        <taxon>Leptolyngbyales</taxon>
        <taxon>Leptolyngbyaceae</taxon>
        <taxon>Stenomitos</taxon>
    </lineage>
</organism>
<sequence length="302" mass="34591">MYQAFDSDLMDNLFYYVSPQTHSHTNKFDAFEGLNEFDWLAEWNGFEDEDVDYARGGTAPTEPNDGVSRDTIQATINAQVDRQLRQWGLTDIRAHQPQVVPNTRPNPKNQGPLTTTSNQPDHQANDLRTGEHVNVEVEVLNPQRRRESRAAAIRQFERVVQNDPTARSVLLIHQPQLDGNNRPIREGRLVEKRVYDPTTRRTTQSTEPLREEDVHTPRHSPSQQQRAKRSPQSLPQQQRPAGGQRPPQGLPQQQRPTGGQRSPQSRPQQGRPARGQRSPQSHPQQRRPTRGQRSFDAFATFF</sequence>
<proteinExistence type="predicted"/>
<feature type="compositionally biased region" description="Polar residues" evidence="1">
    <location>
        <begin position="99"/>
        <end position="122"/>
    </location>
</feature>
<comment type="caution">
    <text evidence="2">The sequence shown here is derived from an EMBL/GenBank/DDBJ whole genome shotgun (WGS) entry which is preliminary data.</text>
</comment>
<gene>
    <name evidence="2" type="ORF">NDI38_02745</name>
</gene>
<reference evidence="2 3" key="1">
    <citation type="submission" date="2022-04" db="EMBL/GenBank/DDBJ databases">
        <title>Positive selection, recombination, and allopatry shape intraspecific diversity of widespread and dominant cyanobacteria.</title>
        <authorList>
            <person name="Wei J."/>
            <person name="Shu W."/>
            <person name="Hu C."/>
        </authorList>
    </citation>
    <scope>NUCLEOTIDE SEQUENCE [LARGE SCALE GENOMIC DNA]</scope>
    <source>
        <strain evidence="2 3">AS-A4</strain>
    </source>
</reference>
<keyword evidence="3" id="KW-1185">Reference proteome</keyword>
<dbReference type="RefSeq" id="WP_190450309.1">
    <property type="nucleotide sequence ID" value="NZ_JAMPLM010000002.1"/>
</dbReference>
<evidence type="ECO:0000256" key="1">
    <source>
        <dbReference type="SAM" id="MobiDB-lite"/>
    </source>
</evidence>
<name>A0ABV0KDN3_9CYAN</name>
<feature type="compositionally biased region" description="Basic and acidic residues" evidence="1">
    <location>
        <begin position="183"/>
        <end position="199"/>
    </location>
</feature>
<protein>
    <submittedName>
        <fullName evidence="2">Uncharacterized protein</fullName>
    </submittedName>
</protein>
<dbReference type="Proteomes" id="UP001476950">
    <property type="component" value="Unassembled WGS sequence"/>
</dbReference>
<dbReference type="EMBL" id="JAMPLM010000002">
    <property type="protein sequence ID" value="MEP1057338.1"/>
    <property type="molecule type" value="Genomic_DNA"/>
</dbReference>
<evidence type="ECO:0000313" key="2">
    <source>
        <dbReference type="EMBL" id="MEP1057338.1"/>
    </source>
</evidence>
<evidence type="ECO:0000313" key="3">
    <source>
        <dbReference type="Proteomes" id="UP001476950"/>
    </source>
</evidence>
<feature type="region of interest" description="Disordered" evidence="1">
    <location>
        <begin position="171"/>
        <end position="302"/>
    </location>
</feature>
<accession>A0ABV0KDN3</accession>
<feature type="compositionally biased region" description="Low complexity" evidence="1">
    <location>
        <begin position="230"/>
        <end position="283"/>
    </location>
</feature>
<feature type="region of interest" description="Disordered" evidence="1">
    <location>
        <begin position="92"/>
        <end position="130"/>
    </location>
</feature>